<dbReference type="InterPro" id="IPR000683">
    <property type="entry name" value="Gfo/Idh/MocA-like_OxRdtase_N"/>
</dbReference>
<dbReference type="SUPFAM" id="SSF51735">
    <property type="entry name" value="NAD(P)-binding Rossmann-fold domains"/>
    <property type="match status" value="1"/>
</dbReference>
<dbReference type="InterPro" id="IPR019546">
    <property type="entry name" value="TAT_signal_bac_arc"/>
</dbReference>
<dbReference type="InterPro" id="IPR006311">
    <property type="entry name" value="TAT_signal"/>
</dbReference>
<dbReference type="RefSeq" id="WP_158861946.1">
    <property type="nucleotide sequence ID" value="NZ_CP046401.1"/>
</dbReference>
<dbReference type="KEGG" id="mcos:GM418_00095"/>
<evidence type="ECO:0000259" key="1">
    <source>
        <dbReference type="Pfam" id="PF01408"/>
    </source>
</evidence>
<dbReference type="SUPFAM" id="SSF55347">
    <property type="entry name" value="Glyceraldehyde-3-phosphate dehydrogenase-like, C-terminal domain"/>
    <property type="match status" value="1"/>
</dbReference>
<gene>
    <name evidence="3" type="ORF">GM418_00095</name>
</gene>
<dbReference type="Pfam" id="PF19051">
    <property type="entry name" value="GFO_IDH_MocA_C2"/>
    <property type="match status" value="2"/>
</dbReference>
<dbReference type="NCBIfam" id="TIGR01409">
    <property type="entry name" value="TAT_signal_seq"/>
    <property type="match status" value="1"/>
</dbReference>
<dbReference type="EMBL" id="CP046401">
    <property type="protein sequence ID" value="QGY42109.1"/>
    <property type="molecule type" value="Genomic_DNA"/>
</dbReference>
<dbReference type="Gene3D" id="3.40.50.720">
    <property type="entry name" value="NAD(P)-binding Rossmann-like Domain"/>
    <property type="match status" value="1"/>
</dbReference>
<name>A0A6I6JLM6_9BACT</name>
<accession>A0A6I6JLM6</accession>
<dbReference type="InterPro" id="IPR036291">
    <property type="entry name" value="NAD(P)-bd_dom_sf"/>
</dbReference>
<reference evidence="3 4" key="1">
    <citation type="submission" date="2019-11" db="EMBL/GenBank/DDBJ databases">
        <authorList>
            <person name="Zheng R.K."/>
            <person name="Sun C.M."/>
        </authorList>
    </citation>
    <scope>NUCLEOTIDE SEQUENCE [LARGE SCALE GENOMIC DNA]</scope>
    <source>
        <strain evidence="3 4">WC007</strain>
    </source>
</reference>
<dbReference type="InterPro" id="IPR043906">
    <property type="entry name" value="Gfo/Idh/MocA_OxRdtase_bact_C"/>
</dbReference>
<sequence>MNSDRRNFIKTSAIATAAISTFPTIMNACASPAEKIRVALIGCRSQGFGDLKSFITDKKNNVDCVAMCDVDSNILEERAAEVEKITEKKPLTYSDFREVLDNPDVDAVIIGTPDHWHAIMMMMALEAGKHVYVEKPMGHSIEECDAMVKAAKKHPELVVQVNMWQRSSKHWFEASDIVKSGELGDVHLVRAWIYKGYDNPYPVMPDKEAPDYVDYDMWLGPAPKRPFNLNRFHYNFRWWWDYAGGAMTDWGVHLLDFALYAMDAGMPQKISPGGGMFYNKPGAMDTPDIEQALYGYPEHTMIWECGLNPGIGLYKRNSHGVAFVGNKGTLVVDRGGYELIPDFNNEKREPFFEGLVQKNYGDGQDEHVKNFLQCIREGGTPNASVEIGAKTATVSEMGNIAYRVGKVIHWDDTAKKFDDEEANKLMKVSYRDQWQLPKV</sequence>
<evidence type="ECO:0000313" key="3">
    <source>
        <dbReference type="EMBL" id="QGY42109.1"/>
    </source>
</evidence>
<organism evidence="3 4">
    <name type="scientific">Maribellus comscasis</name>
    <dbReference type="NCBI Taxonomy" id="2681766"/>
    <lineage>
        <taxon>Bacteria</taxon>
        <taxon>Pseudomonadati</taxon>
        <taxon>Bacteroidota</taxon>
        <taxon>Bacteroidia</taxon>
        <taxon>Marinilabiliales</taxon>
        <taxon>Prolixibacteraceae</taxon>
        <taxon>Maribellus</taxon>
    </lineage>
</organism>
<dbReference type="Gene3D" id="3.30.360.10">
    <property type="entry name" value="Dihydrodipicolinate Reductase, domain 2"/>
    <property type="match status" value="1"/>
</dbReference>
<protein>
    <submittedName>
        <fullName evidence="3">Twin-arginine translocation signal domain-containing protein</fullName>
    </submittedName>
</protein>
<keyword evidence="4" id="KW-1185">Reference proteome</keyword>
<evidence type="ECO:0000259" key="2">
    <source>
        <dbReference type="Pfam" id="PF19051"/>
    </source>
</evidence>
<feature type="domain" description="Gfo/Idh/MocA-like oxidoreductase N-terminal" evidence="1">
    <location>
        <begin position="36"/>
        <end position="161"/>
    </location>
</feature>
<feature type="domain" description="Gfo/Idh/MocA-like oxidoreductase bacterial type C-terminal" evidence="2">
    <location>
        <begin position="204"/>
        <end position="263"/>
    </location>
</feature>
<feature type="domain" description="Gfo/Idh/MocA-like oxidoreductase bacterial type C-terminal" evidence="2">
    <location>
        <begin position="365"/>
        <end position="435"/>
    </location>
</feature>
<dbReference type="PROSITE" id="PS51318">
    <property type="entry name" value="TAT"/>
    <property type="match status" value="1"/>
</dbReference>
<evidence type="ECO:0000313" key="4">
    <source>
        <dbReference type="Proteomes" id="UP000428260"/>
    </source>
</evidence>
<dbReference type="Proteomes" id="UP000428260">
    <property type="component" value="Chromosome"/>
</dbReference>
<dbReference type="InterPro" id="IPR050463">
    <property type="entry name" value="Gfo/Idh/MocA_oxidrdct_glycsds"/>
</dbReference>
<dbReference type="PANTHER" id="PTHR43818:SF5">
    <property type="entry name" value="OXIDOREDUCTASE FAMILY PROTEIN"/>
    <property type="match status" value="1"/>
</dbReference>
<dbReference type="GO" id="GO:0000166">
    <property type="term" value="F:nucleotide binding"/>
    <property type="evidence" value="ECO:0007669"/>
    <property type="project" value="InterPro"/>
</dbReference>
<dbReference type="AlphaFoldDB" id="A0A6I6JLM6"/>
<dbReference type="PANTHER" id="PTHR43818">
    <property type="entry name" value="BCDNA.GH03377"/>
    <property type="match status" value="1"/>
</dbReference>
<proteinExistence type="predicted"/>
<dbReference type="Pfam" id="PF01408">
    <property type="entry name" value="GFO_IDH_MocA"/>
    <property type="match status" value="1"/>
</dbReference>